<accession>A0A543CIN7</accession>
<dbReference type="EMBL" id="VFOZ01000001">
    <property type="protein sequence ID" value="TQL96959.1"/>
    <property type="molecule type" value="Genomic_DNA"/>
</dbReference>
<evidence type="ECO:0000313" key="2">
    <source>
        <dbReference type="Proteomes" id="UP000316096"/>
    </source>
</evidence>
<dbReference type="AlphaFoldDB" id="A0A543CIN7"/>
<protein>
    <submittedName>
        <fullName evidence="1">Uncharacterized protein</fullName>
    </submittedName>
</protein>
<dbReference type="Proteomes" id="UP000316096">
    <property type="component" value="Unassembled WGS sequence"/>
</dbReference>
<proteinExistence type="predicted"/>
<name>A0A543CIN7_9ACTN</name>
<organism evidence="1 2">
    <name type="scientific">Actinoallomurus bryophytorum</name>
    <dbReference type="NCBI Taxonomy" id="1490222"/>
    <lineage>
        <taxon>Bacteria</taxon>
        <taxon>Bacillati</taxon>
        <taxon>Actinomycetota</taxon>
        <taxon>Actinomycetes</taxon>
        <taxon>Streptosporangiales</taxon>
        <taxon>Thermomonosporaceae</taxon>
        <taxon>Actinoallomurus</taxon>
    </lineage>
</organism>
<comment type="caution">
    <text evidence="1">The sequence shown here is derived from an EMBL/GenBank/DDBJ whole genome shotgun (WGS) entry which is preliminary data.</text>
</comment>
<gene>
    <name evidence="1" type="ORF">FB559_2514</name>
</gene>
<keyword evidence="2" id="KW-1185">Reference proteome</keyword>
<evidence type="ECO:0000313" key="1">
    <source>
        <dbReference type="EMBL" id="TQL96959.1"/>
    </source>
</evidence>
<sequence>MKSDQARLAWRDVLDRAKRGESTVVIHYNRTIARIIPETDDIVVIRTKDANQAERLRNLVREHRSIGIPFPNNTHPDWTVVDGQREPVNVHEVPSVGVELA</sequence>
<reference evidence="1 2" key="1">
    <citation type="submission" date="2019-06" db="EMBL/GenBank/DDBJ databases">
        <title>Sequencing the genomes of 1000 actinobacteria strains.</title>
        <authorList>
            <person name="Klenk H.-P."/>
        </authorList>
    </citation>
    <scope>NUCLEOTIDE SEQUENCE [LARGE SCALE GENOMIC DNA]</scope>
    <source>
        <strain evidence="1 2">DSM 102200</strain>
    </source>
</reference>